<evidence type="ECO:0000313" key="4">
    <source>
        <dbReference type="Proteomes" id="UP000230821"/>
    </source>
</evidence>
<keyword evidence="2" id="KW-1133">Transmembrane helix</keyword>
<keyword evidence="2" id="KW-0472">Membrane</keyword>
<feature type="transmembrane region" description="Helical" evidence="2">
    <location>
        <begin position="33"/>
        <end position="53"/>
    </location>
</feature>
<evidence type="ECO:0000313" key="3">
    <source>
        <dbReference type="EMBL" id="PIE34496.1"/>
    </source>
</evidence>
<dbReference type="Proteomes" id="UP000230821">
    <property type="component" value="Unassembled WGS sequence"/>
</dbReference>
<evidence type="ECO:0000256" key="1">
    <source>
        <dbReference type="SAM" id="MobiDB-lite"/>
    </source>
</evidence>
<name>A0A2G6KFP5_9BACT</name>
<dbReference type="EMBL" id="PDSK01000087">
    <property type="protein sequence ID" value="PIE34496.1"/>
    <property type="molecule type" value="Genomic_DNA"/>
</dbReference>
<proteinExistence type="predicted"/>
<evidence type="ECO:0000256" key="2">
    <source>
        <dbReference type="SAM" id="Phobius"/>
    </source>
</evidence>
<reference evidence="3 4" key="1">
    <citation type="submission" date="2017-10" db="EMBL/GenBank/DDBJ databases">
        <title>Novel microbial diversity and functional potential in the marine mammal oral microbiome.</title>
        <authorList>
            <person name="Dudek N.K."/>
            <person name="Sun C.L."/>
            <person name="Burstein D."/>
            <person name="Kantor R.S."/>
            <person name="Aliaga Goltsman D.S."/>
            <person name="Bik E.M."/>
            <person name="Thomas B.C."/>
            <person name="Banfield J.F."/>
            <person name="Relman D.A."/>
        </authorList>
    </citation>
    <scope>NUCLEOTIDE SEQUENCE [LARGE SCALE GENOMIC DNA]</scope>
    <source>
        <strain evidence="3">DOLJORAL78_47_16</strain>
    </source>
</reference>
<feature type="transmembrane region" description="Helical" evidence="2">
    <location>
        <begin position="7"/>
        <end position="27"/>
    </location>
</feature>
<dbReference type="AlphaFoldDB" id="A0A2G6KFP5"/>
<comment type="caution">
    <text evidence="3">The sequence shown here is derived from an EMBL/GenBank/DDBJ whole genome shotgun (WGS) entry which is preliminary data.</text>
</comment>
<gene>
    <name evidence="3" type="ORF">CSA56_07565</name>
</gene>
<accession>A0A2G6KFP5</accession>
<organism evidence="3 4">
    <name type="scientific">candidate division KSB3 bacterium</name>
    <dbReference type="NCBI Taxonomy" id="2044937"/>
    <lineage>
        <taxon>Bacteria</taxon>
        <taxon>candidate division KSB3</taxon>
    </lineage>
</organism>
<protein>
    <submittedName>
        <fullName evidence="3">Uncharacterized protein</fullName>
    </submittedName>
</protein>
<keyword evidence="2" id="KW-0812">Transmembrane</keyword>
<feature type="region of interest" description="Disordered" evidence="1">
    <location>
        <begin position="126"/>
        <end position="146"/>
    </location>
</feature>
<sequence length="224" mass="26053">MEEFIDFILIAILIIVIAFSGLLIFLLRYNPSMAYWLSAVTFSGLVIGSGLLIRKIYRKKLLGEYYDLFQECSRLSKAIAHSTKRLERHTRKNIRGQLPKIHTLCRKTRKRLKQLVEIDNTLHTFEQQEPSGSTHTSSATSQNQYTAEKISASSKLYRENIKKIERSKQQYLQDVQQVIRFLHELHSQILALRYSQQKGGIHIQIAETIDELLIDMQTLEEMSQ</sequence>